<proteinExistence type="predicted"/>
<dbReference type="Proteomes" id="UP000294588">
    <property type="component" value="Unassembled WGS sequence"/>
</dbReference>
<keyword evidence="2" id="KW-1185">Reference proteome</keyword>
<protein>
    <submittedName>
        <fullName evidence="1">Uncharacterized protein</fullName>
    </submittedName>
</protein>
<evidence type="ECO:0000313" key="1">
    <source>
        <dbReference type="EMBL" id="TDF74560.1"/>
    </source>
</evidence>
<dbReference type="EMBL" id="SMOG01000001">
    <property type="protein sequence ID" value="TDF74560.1"/>
    <property type="molecule type" value="Genomic_DNA"/>
</dbReference>
<reference evidence="1" key="1">
    <citation type="submission" date="2019-03" db="EMBL/GenBank/DDBJ databases">
        <title>Candidatus Syntrophosphaera thermopropionivorans: a novel player in syntrophic propionate oxidation during anaerobic digestion.</title>
        <authorList>
            <person name="Dyksma S."/>
        </authorList>
    </citation>
    <scope>NUCLEOTIDE SEQUENCE</scope>
    <source>
        <strain evidence="1">W5</strain>
    </source>
</reference>
<gene>
    <name evidence="1" type="ORF">E0946_00285</name>
</gene>
<name>A0AC61QKX5_9BACT</name>
<sequence>MKNPRFILILVLVLFSLSCSKKTTELIQLDAPIFNPGSGTYLAGQAIYITCPEYGASIYYTVNGSDPTQNDVLYDRPLIIPNFFPEGANSATIKARAYKEGFDPSNVSTATYFVSYYNTVATPIISPVGGNITTETIITIVCPTYEAQIYYTLDGTEPTQNSIHYSEGFTISQTGEVTLKARAFRQNWNPSEIAVANYVVSNP</sequence>
<organism evidence="1 2">
    <name type="scientific">Candidatus Syntrophosphaera thermopropionivorans</name>
    <dbReference type="NCBI Taxonomy" id="2593015"/>
    <lineage>
        <taxon>Bacteria</taxon>
        <taxon>Pseudomonadati</taxon>
        <taxon>Candidatus Cloacimonadota</taxon>
        <taxon>Candidatus Cloacimonadia</taxon>
        <taxon>Candidatus Cloacimonadales</taxon>
        <taxon>Candidatus Cloacimonadaceae</taxon>
        <taxon>Candidatus Syntrophosphaera</taxon>
    </lineage>
</organism>
<evidence type="ECO:0000313" key="2">
    <source>
        <dbReference type="Proteomes" id="UP000294588"/>
    </source>
</evidence>
<comment type="caution">
    <text evidence="1">The sequence shown here is derived from an EMBL/GenBank/DDBJ whole genome shotgun (WGS) entry which is preliminary data.</text>
</comment>
<accession>A0AC61QKX5</accession>